<dbReference type="InterPro" id="IPR004620">
    <property type="entry name" value="MTHF_reductase_bac"/>
</dbReference>
<dbReference type="PATRIC" id="fig|1653479.3.peg.4368"/>
<keyword evidence="7 12" id="KW-0560">Oxidoreductase</keyword>
<evidence type="ECO:0000256" key="7">
    <source>
        <dbReference type="ARBA" id="ARBA00023002"/>
    </source>
</evidence>
<proteinExistence type="inferred from homology"/>
<dbReference type="InterPro" id="IPR003171">
    <property type="entry name" value="Mehydrof_redctse-like"/>
</dbReference>
<organism evidence="13 14">
    <name type="scientific">Rhodococcoides fascians</name>
    <name type="common">Rhodococcus fascians</name>
    <dbReference type="NCBI Taxonomy" id="1828"/>
    <lineage>
        <taxon>Bacteria</taxon>
        <taxon>Bacillati</taxon>
        <taxon>Actinomycetota</taxon>
        <taxon>Actinomycetes</taxon>
        <taxon>Mycobacteriales</taxon>
        <taxon>Nocardiaceae</taxon>
        <taxon>Rhodococcoides</taxon>
    </lineage>
</organism>
<evidence type="ECO:0000256" key="4">
    <source>
        <dbReference type="ARBA" id="ARBA00022605"/>
    </source>
</evidence>
<dbReference type="EMBL" id="CP015220">
    <property type="protein sequence ID" value="AMY25589.1"/>
    <property type="molecule type" value="Genomic_DNA"/>
</dbReference>
<evidence type="ECO:0000256" key="12">
    <source>
        <dbReference type="RuleBase" id="RU003862"/>
    </source>
</evidence>
<dbReference type="GO" id="GO:0009086">
    <property type="term" value="P:methionine biosynthetic process"/>
    <property type="evidence" value="ECO:0007669"/>
    <property type="project" value="UniProtKB-KW"/>
</dbReference>
<dbReference type="KEGG" id="rhs:A3Q41_04313"/>
<accession>A0A143QRM8</accession>
<sequence>MTRTPSIVDRLRTEPEARIPFSVEFSPPRDEAAEARLWRAVREFEQLQPAFVSMTYGAGGSTRDRTVRVTGQIAEETTLLPVAHLTAVSHSVAELRSMVGSYADRGITNILVLRGDPPGDPLGEWEKHPEGVEYAEELVRMVRELGDFHVGVASFPEGHHRADDLEQDTRCLVGKLRAGAEYSITQMFFDVDDYLRLRDRVSAYDPEQGAKPIIPEIMPITSLRSVRRMLELSGSTLPSHLDEKFTRAAGSGAEEDKAAVREVGIELATNIGERLIAEGAPGLHFITLNFARATREVLSNLGLAAARV</sequence>
<comment type="similarity">
    <text evidence="3 12">Belongs to the methylenetetrahydrofolate reductase family.</text>
</comment>
<evidence type="ECO:0000313" key="14">
    <source>
        <dbReference type="Proteomes" id="UP000076038"/>
    </source>
</evidence>
<keyword evidence="5 12" id="KW-0285">Flavoprotein</keyword>
<keyword evidence="8" id="KW-0520">NAD</keyword>
<evidence type="ECO:0000256" key="2">
    <source>
        <dbReference type="ARBA" id="ARBA00004777"/>
    </source>
</evidence>
<keyword evidence="4" id="KW-0028">Amino-acid biosynthesis</keyword>
<evidence type="ECO:0000256" key="5">
    <source>
        <dbReference type="ARBA" id="ARBA00022630"/>
    </source>
</evidence>
<evidence type="ECO:0000256" key="1">
    <source>
        <dbReference type="ARBA" id="ARBA00001974"/>
    </source>
</evidence>
<dbReference type="Gene3D" id="3.20.20.220">
    <property type="match status" value="1"/>
</dbReference>
<comment type="pathway">
    <text evidence="10">Amino-acid biosynthesis; L-methionine biosynthesis via de novo pathway.</text>
</comment>
<keyword evidence="9" id="KW-0486">Methionine biosynthesis</keyword>
<evidence type="ECO:0000256" key="9">
    <source>
        <dbReference type="ARBA" id="ARBA00023167"/>
    </source>
</evidence>
<reference evidence="13 14" key="1">
    <citation type="journal article" date="2016" name="Genome Announc.">
        <title>Complete Genome and Plasmid Sequences for Rhodococcus fascians D188 and Draft Sequences for Rhodococcus Isolates PBTS 1 and PBTS 2.</title>
        <authorList>
            <person name="Stamler R.A."/>
            <person name="Vereecke D."/>
            <person name="Zhang Y."/>
            <person name="Schilkey F."/>
            <person name="Devitt N."/>
            <person name="Randall J.J."/>
        </authorList>
    </citation>
    <scope>NUCLEOTIDE SEQUENCE [LARGE SCALE GENOMIC DNA]</scope>
    <source>
        <strain evidence="13 14">PBTS2</strain>
    </source>
</reference>
<evidence type="ECO:0000256" key="10">
    <source>
        <dbReference type="ARBA" id="ARBA00034478"/>
    </source>
</evidence>
<dbReference type="CDD" id="cd00537">
    <property type="entry name" value="MTHFR"/>
    <property type="match status" value="1"/>
</dbReference>
<comment type="cofactor">
    <cofactor evidence="1 12">
        <name>FAD</name>
        <dbReference type="ChEBI" id="CHEBI:57692"/>
    </cofactor>
</comment>
<evidence type="ECO:0000256" key="6">
    <source>
        <dbReference type="ARBA" id="ARBA00022827"/>
    </source>
</evidence>
<keyword evidence="14" id="KW-1185">Reference proteome</keyword>
<dbReference type="GO" id="GO:0035999">
    <property type="term" value="P:tetrahydrofolate interconversion"/>
    <property type="evidence" value="ECO:0007669"/>
    <property type="project" value="UniProtKB-UniPathway"/>
</dbReference>
<comment type="catalytic activity">
    <reaction evidence="11">
        <text>(6S)-5-methyl-5,6,7,8-tetrahydrofolate + NAD(+) = (6R)-5,10-methylene-5,6,7,8-tetrahydrofolate + NADH + H(+)</text>
        <dbReference type="Rhea" id="RHEA:19821"/>
        <dbReference type="ChEBI" id="CHEBI:15378"/>
        <dbReference type="ChEBI" id="CHEBI:15636"/>
        <dbReference type="ChEBI" id="CHEBI:18608"/>
        <dbReference type="ChEBI" id="CHEBI:57540"/>
        <dbReference type="ChEBI" id="CHEBI:57945"/>
        <dbReference type="EC" id="1.5.1.54"/>
    </reaction>
    <physiologicalReaction direction="right-to-left" evidence="11">
        <dbReference type="Rhea" id="RHEA:19823"/>
    </physiologicalReaction>
</comment>
<dbReference type="InterPro" id="IPR029041">
    <property type="entry name" value="FAD-linked_oxidoreductase-like"/>
</dbReference>
<dbReference type="Proteomes" id="UP000076038">
    <property type="component" value="Chromosome"/>
</dbReference>
<keyword evidence="6 12" id="KW-0274">FAD</keyword>
<dbReference type="GO" id="GO:0106312">
    <property type="term" value="F:methylenetetrahydrofolate reductase (NADH) activity"/>
    <property type="evidence" value="ECO:0007669"/>
    <property type="project" value="UniProtKB-EC"/>
</dbReference>
<dbReference type="SUPFAM" id="SSF51730">
    <property type="entry name" value="FAD-linked oxidoreductase"/>
    <property type="match status" value="1"/>
</dbReference>
<evidence type="ECO:0000313" key="13">
    <source>
        <dbReference type="EMBL" id="AMY25589.1"/>
    </source>
</evidence>
<dbReference type="AlphaFoldDB" id="A0A143QRM8"/>
<gene>
    <name evidence="13" type="primary">metF</name>
    <name evidence="13" type="ORF">A3Q41_04313</name>
</gene>
<dbReference type="NCBIfam" id="TIGR00676">
    <property type="entry name" value="fadh2"/>
    <property type="match status" value="1"/>
</dbReference>
<dbReference type="UniPathway" id="UPA00193"/>
<protein>
    <recommendedName>
        <fullName evidence="12">Methylenetetrahydrofolate reductase</fullName>
        <ecNumber evidence="12">1.5.1.54</ecNumber>
    </recommendedName>
</protein>
<dbReference type="GO" id="GO:0071949">
    <property type="term" value="F:FAD binding"/>
    <property type="evidence" value="ECO:0007669"/>
    <property type="project" value="TreeGrafter"/>
</dbReference>
<dbReference type="PANTHER" id="PTHR45754:SF3">
    <property type="entry name" value="METHYLENETETRAHYDROFOLATE REDUCTASE (NADPH)"/>
    <property type="match status" value="1"/>
</dbReference>
<dbReference type="EC" id="1.5.1.54" evidence="12"/>
<dbReference type="Pfam" id="PF02219">
    <property type="entry name" value="MTHFR"/>
    <property type="match status" value="1"/>
</dbReference>
<dbReference type="RefSeq" id="WP_048318667.1">
    <property type="nucleotide sequence ID" value="NZ_CP015220.1"/>
</dbReference>
<name>A0A143QRM8_RHOFA</name>
<dbReference type="GO" id="GO:0005829">
    <property type="term" value="C:cytosol"/>
    <property type="evidence" value="ECO:0007669"/>
    <property type="project" value="InterPro"/>
</dbReference>
<evidence type="ECO:0000256" key="3">
    <source>
        <dbReference type="ARBA" id="ARBA00006743"/>
    </source>
</evidence>
<evidence type="ECO:0000256" key="8">
    <source>
        <dbReference type="ARBA" id="ARBA00023027"/>
    </source>
</evidence>
<comment type="pathway">
    <text evidence="2 12">One-carbon metabolism; tetrahydrofolate interconversion.</text>
</comment>
<evidence type="ECO:0000256" key="11">
    <source>
        <dbReference type="ARBA" id="ARBA00048628"/>
    </source>
</evidence>
<dbReference type="PANTHER" id="PTHR45754">
    <property type="entry name" value="METHYLENETETRAHYDROFOLATE REDUCTASE"/>
    <property type="match status" value="1"/>
</dbReference>
<reference evidence="14" key="2">
    <citation type="submission" date="2016-04" db="EMBL/GenBank/DDBJ databases">
        <title>Complete Genome and Plasmid Sequences for Rhodococcus fascians D188 and Draft Sequences for Rhodococcus spp. Isolates PBTS 1 and PBTS 2.</title>
        <authorList>
            <person name="Stamer R."/>
            <person name="Vereecke D."/>
            <person name="Zhang Y."/>
            <person name="Schilkey F."/>
            <person name="Devitt N."/>
            <person name="Randall J."/>
        </authorList>
    </citation>
    <scope>NUCLEOTIDE SEQUENCE [LARGE SCALE GENOMIC DNA]</scope>
    <source>
        <strain evidence="14">PBTS2</strain>
    </source>
</reference>